<organism evidence="2 3">
    <name type="scientific">Chengkuizengella marina</name>
    <dbReference type="NCBI Taxonomy" id="2507566"/>
    <lineage>
        <taxon>Bacteria</taxon>
        <taxon>Bacillati</taxon>
        <taxon>Bacillota</taxon>
        <taxon>Bacilli</taxon>
        <taxon>Bacillales</taxon>
        <taxon>Paenibacillaceae</taxon>
        <taxon>Chengkuizengella</taxon>
    </lineage>
</organism>
<accession>A0A6N9Q2V7</accession>
<dbReference type="Proteomes" id="UP000448943">
    <property type="component" value="Unassembled WGS sequence"/>
</dbReference>
<sequence length="101" mass="11483">MKEYLVTFKNAKEMIISGSFFLFDETIPTNNNSGENNNLNAREVLCVTEVQSSNSVQVGRDDLMVVKKNIGHLQTTKDSEITDPEARQKQLWPHLSNLKKD</sequence>
<feature type="region of interest" description="Disordered" evidence="1">
    <location>
        <begin position="76"/>
        <end position="101"/>
    </location>
</feature>
<evidence type="ECO:0000313" key="2">
    <source>
        <dbReference type="EMBL" id="NBI29120.1"/>
    </source>
</evidence>
<evidence type="ECO:0000256" key="1">
    <source>
        <dbReference type="SAM" id="MobiDB-lite"/>
    </source>
</evidence>
<evidence type="ECO:0000313" key="3">
    <source>
        <dbReference type="Proteomes" id="UP000448943"/>
    </source>
</evidence>
<keyword evidence="3" id="KW-1185">Reference proteome</keyword>
<proteinExistence type="predicted"/>
<gene>
    <name evidence="2" type="ORF">ERL59_09125</name>
</gene>
<dbReference type="EMBL" id="SIJB01000022">
    <property type="protein sequence ID" value="NBI29120.1"/>
    <property type="molecule type" value="Genomic_DNA"/>
</dbReference>
<dbReference type="AlphaFoldDB" id="A0A6N9Q2V7"/>
<reference evidence="2 3" key="1">
    <citation type="submission" date="2019-01" db="EMBL/GenBank/DDBJ databases">
        <title>Chengkuizengella sp. nov., isolated from deep-sea sediment of East Pacific Ocean.</title>
        <authorList>
            <person name="Yang J."/>
            <person name="Lai Q."/>
            <person name="Shao Z."/>
        </authorList>
    </citation>
    <scope>NUCLEOTIDE SEQUENCE [LARGE SCALE GENOMIC DNA]</scope>
    <source>
        <strain evidence="2 3">YPA3-1-1</strain>
    </source>
</reference>
<name>A0A6N9Q2V7_9BACL</name>
<dbReference type="RefSeq" id="WP_160645927.1">
    <property type="nucleotide sequence ID" value="NZ_SIJB01000022.1"/>
</dbReference>
<protein>
    <submittedName>
        <fullName evidence="2">Uncharacterized protein</fullName>
    </submittedName>
</protein>
<dbReference type="OrthoDB" id="9859427at2"/>
<feature type="compositionally biased region" description="Basic and acidic residues" evidence="1">
    <location>
        <begin position="76"/>
        <end position="88"/>
    </location>
</feature>
<comment type="caution">
    <text evidence="2">The sequence shown here is derived from an EMBL/GenBank/DDBJ whole genome shotgun (WGS) entry which is preliminary data.</text>
</comment>